<keyword evidence="3" id="KW-1185">Reference proteome</keyword>
<proteinExistence type="predicted"/>
<dbReference type="AlphaFoldDB" id="A0A4R0R3C5"/>
<dbReference type="CDD" id="cd20071">
    <property type="entry name" value="SET_SMYD"/>
    <property type="match status" value="1"/>
</dbReference>
<dbReference type="Gene3D" id="2.170.270.10">
    <property type="entry name" value="SET domain"/>
    <property type="match status" value="1"/>
</dbReference>
<accession>A0A4R0R3C5</accession>
<dbReference type="EMBL" id="RWJN01000583">
    <property type="protein sequence ID" value="TCD60526.1"/>
    <property type="molecule type" value="Genomic_DNA"/>
</dbReference>
<dbReference type="Pfam" id="PF00856">
    <property type="entry name" value="SET"/>
    <property type="match status" value="1"/>
</dbReference>
<protein>
    <recommendedName>
        <fullName evidence="1">SET domain-containing protein</fullName>
    </recommendedName>
</protein>
<dbReference type="InterPro" id="IPR046341">
    <property type="entry name" value="SET_dom_sf"/>
</dbReference>
<dbReference type="Gene3D" id="1.25.40.10">
    <property type="entry name" value="Tetratricopeptide repeat domain"/>
    <property type="match status" value="1"/>
</dbReference>
<dbReference type="PANTHER" id="PTHR47643:SF2">
    <property type="entry name" value="TPR DOMAIN PROTEIN (AFU_ORTHOLOGUE AFUA_5G12710)"/>
    <property type="match status" value="1"/>
</dbReference>
<dbReference type="PANTHER" id="PTHR47643">
    <property type="entry name" value="TPR DOMAIN PROTEIN (AFU_ORTHOLOGUE AFUA_5G12710)"/>
    <property type="match status" value="1"/>
</dbReference>
<dbReference type="InterPro" id="IPR011990">
    <property type="entry name" value="TPR-like_helical_dom_sf"/>
</dbReference>
<gene>
    <name evidence="2" type="ORF">EIP91_009934</name>
</gene>
<dbReference type="InterPro" id="IPR053209">
    <property type="entry name" value="Gramillin-biosynth_MTr"/>
</dbReference>
<dbReference type="STRING" id="92696.A0A4R0R3C5"/>
<dbReference type="InterPro" id="IPR001214">
    <property type="entry name" value="SET_dom"/>
</dbReference>
<name>A0A4R0R3C5_9APHY</name>
<organism evidence="2 3">
    <name type="scientific">Steccherinum ochraceum</name>
    <dbReference type="NCBI Taxonomy" id="92696"/>
    <lineage>
        <taxon>Eukaryota</taxon>
        <taxon>Fungi</taxon>
        <taxon>Dikarya</taxon>
        <taxon>Basidiomycota</taxon>
        <taxon>Agaricomycotina</taxon>
        <taxon>Agaricomycetes</taxon>
        <taxon>Polyporales</taxon>
        <taxon>Steccherinaceae</taxon>
        <taxon>Steccherinum</taxon>
    </lineage>
</organism>
<evidence type="ECO:0000313" key="3">
    <source>
        <dbReference type="Proteomes" id="UP000292702"/>
    </source>
</evidence>
<dbReference type="OrthoDB" id="5945798at2759"/>
<evidence type="ECO:0000259" key="1">
    <source>
        <dbReference type="PROSITE" id="PS50280"/>
    </source>
</evidence>
<feature type="domain" description="SET" evidence="1">
    <location>
        <begin position="407"/>
        <end position="621"/>
    </location>
</feature>
<sequence>MAASLPDVTDLARLVGAMGFGPEQLQQAMTDPSFRRLVSQIPAFSDLSSSTYEDILDDAFDQEFSQTLRMIEQAKAAHLREQSLPPVKSPQVPRSALLAGFTRSSGPASATKDTVVTMQWRQTYIGVVPGYSTKTLDELERIDINNMLVRKRHEGAYIMCRIISQTRHIVSVEMIVEDPLGATCLLSIYRYPTALDCTVEQADMMFPIGTILAVREPYYKFPSNGEVPLIRVDAPSDLVFLDRHPVLLNGVTWPTPGPLRSIGPADNAVTWKDRGNRYFKRKEWICAASAFSEGLLQDPTDHRLLLNRAAVYIELGWLRSAAHDAERVIAMDLEDAQLLRKAVYRAAKAYYLSGRYDDVRRLSSLGLQCPEVQQLCRNADRRLRERNSGQYDWATIYGATRAAASRPDVAAYRGPVAVQIPKGGVRPRGLFVTRAVKAGELLIVSKPIASYFPEDTPSKQDELFRSINLLNDTMNNRSHYVLIDLVVQRMWDDPDLASVIQAMYAGESFPAANGYPIAPAAPSFVGPLSHSRTPCIDIDVGRVEGVCSINAFGVGDIDFTDAASEQQEYPNLDKPTGLYELPSFCNHACLPSADRTFFGDVMAIRATRDLKAGEEVTMTYCDSAQTYQKRTEFVQKKWRFACDCLLCKADLSDSPAARSRRAEAVDMPSSLGISAIKQRIAQIKSTYTDSPERRRCGIKPELFHAYHRLGFVYSKESHVTHRLARAKVELCIIAFMDALEAVGLVITDRSVSGPVKGPSSALPVDMIRVPSLSHLCTPTVIQIASALSGALDQDVRARNWIKVAIWIENTSTGGGEALFEQKYRSFLNT</sequence>
<dbReference type="SUPFAM" id="SSF48452">
    <property type="entry name" value="TPR-like"/>
    <property type="match status" value="1"/>
</dbReference>
<dbReference type="SUPFAM" id="SSF82199">
    <property type="entry name" value="SET domain"/>
    <property type="match status" value="1"/>
</dbReference>
<dbReference type="PROSITE" id="PS50280">
    <property type="entry name" value="SET"/>
    <property type="match status" value="1"/>
</dbReference>
<comment type="caution">
    <text evidence="2">The sequence shown here is derived from an EMBL/GenBank/DDBJ whole genome shotgun (WGS) entry which is preliminary data.</text>
</comment>
<dbReference type="Proteomes" id="UP000292702">
    <property type="component" value="Unassembled WGS sequence"/>
</dbReference>
<evidence type="ECO:0000313" key="2">
    <source>
        <dbReference type="EMBL" id="TCD60526.1"/>
    </source>
</evidence>
<reference evidence="2 3" key="1">
    <citation type="submission" date="2018-11" db="EMBL/GenBank/DDBJ databases">
        <title>Genome assembly of Steccherinum ochraceum LE-BIN_3174, the white-rot fungus of the Steccherinaceae family (The Residual Polyporoid clade, Polyporales, Basidiomycota).</title>
        <authorList>
            <person name="Fedorova T.V."/>
            <person name="Glazunova O.A."/>
            <person name="Landesman E.O."/>
            <person name="Moiseenko K.V."/>
            <person name="Psurtseva N.V."/>
            <person name="Savinova O.S."/>
            <person name="Shakhova N.V."/>
            <person name="Tyazhelova T.V."/>
            <person name="Vasina D.V."/>
        </authorList>
    </citation>
    <scope>NUCLEOTIDE SEQUENCE [LARGE SCALE GENOMIC DNA]</scope>
    <source>
        <strain evidence="2 3">LE-BIN_3174</strain>
    </source>
</reference>